<dbReference type="Proteomes" id="UP000260823">
    <property type="component" value="Unassembled WGS sequence"/>
</dbReference>
<dbReference type="SUPFAM" id="SSF52172">
    <property type="entry name" value="CheY-like"/>
    <property type="match status" value="1"/>
</dbReference>
<evidence type="ECO:0000313" key="5">
    <source>
        <dbReference type="Proteomes" id="UP000260823"/>
    </source>
</evidence>
<gene>
    <name evidence="4" type="ORF">DYU05_17860</name>
</gene>
<dbReference type="AlphaFoldDB" id="A0A3E2NL43"/>
<reference evidence="4 5" key="1">
    <citation type="submission" date="2018-08" db="EMBL/GenBank/DDBJ databases">
        <title>Mucilaginibacter terrae sp. nov., isolated from manganese diggings.</title>
        <authorList>
            <person name="Huang Y."/>
            <person name="Zhou Z."/>
        </authorList>
    </citation>
    <scope>NUCLEOTIDE SEQUENCE [LARGE SCALE GENOMIC DNA]</scope>
    <source>
        <strain evidence="4 5">ZH6</strain>
    </source>
</reference>
<dbReference type="PROSITE" id="PS50930">
    <property type="entry name" value="HTH_LYTTR"/>
    <property type="match status" value="1"/>
</dbReference>
<dbReference type="PROSITE" id="PS50110">
    <property type="entry name" value="RESPONSE_REGULATORY"/>
    <property type="match status" value="1"/>
</dbReference>
<evidence type="ECO:0000313" key="4">
    <source>
        <dbReference type="EMBL" id="RFZ81691.1"/>
    </source>
</evidence>
<keyword evidence="5" id="KW-1185">Reference proteome</keyword>
<dbReference type="SMART" id="SM00850">
    <property type="entry name" value="LytTR"/>
    <property type="match status" value="1"/>
</dbReference>
<dbReference type="OrthoDB" id="9787344at2"/>
<proteinExistence type="predicted"/>
<dbReference type="EMBL" id="QWDE01000004">
    <property type="protein sequence ID" value="RFZ81691.1"/>
    <property type="molecule type" value="Genomic_DNA"/>
</dbReference>
<evidence type="ECO:0000256" key="1">
    <source>
        <dbReference type="PROSITE-ProRule" id="PRU00169"/>
    </source>
</evidence>
<dbReference type="PANTHER" id="PTHR37299">
    <property type="entry name" value="TRANSCRIPTIONAL REGULATOR-RELATED"/>
    <property type="match status" value="1"/>
</dbReference>
<comment type="caution">
    <text evidence="4">The sequence shown here is derived from an EMBL/GenBank/DDBJ whole genome shotgun (WGS) entry which is preliminary data.</text>
</comment>
<evidence type="ECO:0000259" key="3">
    <source>
        <dbReference type="PROSITE" id="PS50930"/>
    </source>
</evidence>
<dbReference type="Pfam" id="PF04397">
    <property type="entry name" value="LytTR"/>
    <property type="match status" value="1"/>
</dbReference>
<sequence>MNLRCLIIDDEPNAVSLLEMLIVQTTQWQLLGKCYNALEAMDFLKKNTVDFLFLDINMPHLTGMELAALLPRETKIVFTTAYAEHAAESYTYQTIDYLLKPITLKRFVAATQKIEAAFAQLPVTAPIPSPTAAEPDAGHFFVKTGKTLRRVLLNDILYFEGEKEYVRLVTSAEELLVYRRLKDIESQLAHPFVRVHNSYIVNTQLLSKVQDNHIHTGSKQIPISEKFRDGFMAVINKRLF</sequence>
<feature type="domain" description="HTH LytTR-type" evidence="3">
    <location>
        <begin position="140"/>
        <end position="204"/>
    </location>
</feature>
<dbReference type="RefSeq" id="WP_117384512.1">
    <property type="nucleotide sequence ID" value="NZ_QWDE01000004.1"/>
</dbReference>
<organism evidence="4 5">
    <name type="scientific">Mucilaginibacter terrenus</name>
    <dbReference type="NCBI Taxonomy" id="2482727"/>
    <lineage>
        <taxon>Bacteria</taxon>
        <taxon>Pseudomonadati</taxon>
        <taxon>Bacteroidota</taxon>
        <taxon>Sphingobacteriia</taxon>
        <taxon>Sphingobacteriales</taxon>
        <taxon>Sphingobacteriaceae</taxon>
        <taxon>Mucilaginibacter</taxon>
    </lineage>
</organism>
<feature type="modified residue" description="4-aspartylphosphate" evidence="1">
    <location>
        <position position="55"/>
    </location>
</feature>
<dbReference type="Pfam" id="PF00072">
    <property type="entry name" value="Response_reg"/>
    <property type="match status" value="1"/>
</dbReference>
<protein>
    <submittedName>
        <fullName evidence="4">DNA-binding response regulator</fullName>
    </submittedName>
</protein>
<dbReference type="GO" id="GO:0000156">
    <property type="term" value="F:phosphorelay response regulator activity"/>
    <property type="evidence" value="ECO:0007669"/>
    <property type="project" value="InterPro"/>
</dbReference>
<keyword evidence="1" id="KW-0597">Phosphoprotein</keyword>
<feature type="domain" description="Response regulatory" evidence="2">
    <location>
        <begin position="4"/>
        <end position="115"/>
    </location>
</feature>
<accession>A0A3E2NL43</accession>
<dbReference type="Gene3D" id="2.40.50.1020">
    <property type="entry name" value="LytTr DNA-binding domain"/>
    <property type="match status" value="1"/>
</dbReference>
<dbReference type="PANTHER" id="PTHR37299:SF1">
    <property type="entry name" value="STAGE 0 SPORULATION PROTEIN A HOMOLOG"/>
    <property type="match status" value="1"/>
</dbReference>
<keyword evidence="4" id="KW-0238">DNA-binding</keyword>
<dbReference type="InterPro" id="IPR007492">
    <property type="entry name" value="LytTR_DNA-bd_dom"/>
</dbReference>
<dbReference type="InterPro" id="IPR046947">
    <property type="entry name" value="LytR-like"/>
</dbReference>
<evidence type="ECO:0000259" key="2">
    <source>
        <dbReference type="PROSITE" id="PS50110"/>
    </source>
</evidence>
<dbReference type="GO" id="GO:0003677">
    <property type="term" value="F:DNA binding"/>
    <property type="evidence" value="ECO:0007669"/>
    <property type="project" value="UniProtKB-KW"/>
</dbReference>
<dbReference type="Gene3D" id="3.40.50.2300">
    <property type="match status" value="1"/>
</dbReference>
<dbReference type="InterPro" id="IPR011006">
    <property type="entry name" value="CheY-like_superfamily"/>
</dbReference>
<dbReference type="InterPro" id="IPR001789">
    <property type="entry name" value="Sig_transdc_resp-reg_receiver"/>
</dbReference>
<dbReference type="SMART" id="SM00448">
    <property type="entry name" value="REC"/>
    <property type="match status" value="1"/>
</dbReference>
<name>A0A3E2NL43_9SPHI</name>